<accession>A0A8T0US12</accession>
<reference evidence="1" key="1">
    <citation type="submission" date="2020-05" db="EMBL/GenBank/DDBJ databases">
        <title>WGS assembly of Panicum virgatum.</title>
        <authorList>
            <person name="Lovell J.T."/>
            <person name="Jenkins J."/>
            <person name="Shu S."/>
            <person name="Juenger T.E."/>
            <person name="Schmutz J."/>
        </authorList>
    </citation>
    <scope>NUCLEOTIDE SEQUENCE</scope>
    <source>
        <strain evidence="1">AP13</strain>
    </source>
</reference>
<dbReference type="EMBL" id="CM029041">
    <property type="protein sequence ID" value="KAG2624855.1"/>
    <property type="molecule type" value="Genomic_DNA"/>
</dbReference>
<name>A0A8T0US12_PANVG</name>
<comment type="caution">
    <text evidence="1">The sequence shown here is derived from an EMBL/GenBank/DDBJ whole genome shotgun (WGS) entry which is preliminary data.</text>
</comment>
<organism evidence="1 2">
    <name type="scientific">Panicum virgatum</name>
    <name type="common">Blackwell switchgrass</name>
    <dbReference type="NCBI Taxonomy" id="38727"/>
    <lineage>
        <taxon>Eukaryota</taxon>
        <taxon>Viridiplantae</taxon>
        <taxon>Streptophyta</taxon>
        <taxon>Embryophyta</taxon>
        <taxon>Tracheophyta</taxon>
        <taxon>Spermatophyta</taxon>
        <taxon>Magnoliopsida</taxon>
        <taxon>Liliopsida</taxon>
        <taxon>Poales</taxon>
        <taxon>Poaceae</taxon>
        <taxon>PACMAD clade</taxon>
        <taxon>Panicoideae</taxon>
        <taxon>Panicodae</taxon>
        <taxon>Paniceae</taxon>
        <taxon>Panicinae</taxon>
        <taxon>Panicum</taxon>
        <taxon>Panicum sect. Hiantes</taxon>
    </lineage>
</organism>
<proteinExistence type="predicted"/>
<evidence type="ECO:0000313" key="2">
    <source>
        <dbReference type="Proteomes" id="UP000823388"/>
    </source>
</evidence>
<evidence type="ECO:0000313" key="1">
    <source>
        <dbReference type="EMBL" id="KAG2624855.1"/>
    </source>
</evidence>
<protein>
    <submittedName>
        <fullName evidence="1">Uncharacterized protein</fullName>
    </submittedName>
</protein>
<keyword evidence="2" id="KW-1185">Reference proteome</keyword>
<dbReference type="AlphaFoldDB" id="A0A8T0US12"/>
<dbReference type="Proteomes" id="UP000823388">
    <property type="component" value="Chromosome 3K"/>
</dbReference>
<sequence>MPRPHAAEHPCKVNLRGMSAGQPSESASVCCAQCNESPLPADTSWTARMASLLGPAFPVDFVPKNMIS</sequence>
<gene>
    <name evidence="1" type="ORF">PVAP13_3KG185281</name>
</gene>